<feature type="transmembrane region" description="Helical" evidence="17">
    <location>
        <begin position="288"/>
        <end position="312"/>
    </location>
</feature>
<evidence type="ECO:0000313" key="22">
    <source>
        <dbReference type="Proteomes" id="UP001497482"/>
    </source>
</evidence>
<organism evidence="21 22">
    <name type="scientific">Knipowitschia caucasica</name>
    <name type="common">Caucasian dwarf goby</name>
    <name type="synonym">Pomatoschistus caucasicus</name>
    <dbReference type="NCBI Taxonomy" id="637954"/>
    <lineage>
        <taxon>Eukaryota</taxon>
        <taxon>Metazoa</taxon>
        <taxon>Chordata</taxon>
        <taxon>Craniata</taxon>
        <taxon>Vertebrata</taxon>
        <taxon>Euteleostomi</taxon>
        <taxon>Actinopterygii</taxon>
        <taxon>Neopterygii</taxon>
        <taxon>Teleostei</taxon>
        <taxon>Neoteleostei</taxon>
        <taxon>Acanthomorphata</taxon>
        <taxon>Gobiaria</taxon>
        <taxon>Gobiiformes</taxon>
        <taxon>Gobioidei</taxon>
        <taxon>Gobiidae</taxon>
        <taxon>Gobiinae</taxon>
        <taxon>Knipowitschia</taxon>
    </lineage>
</organism>
<dbReference type="SUPFAM" id="SSF52540">
    <property type="entry name" value="P-loop containing nucleoside triphosphate hydrolases"/>
    <property type="match status" value="1"/>
</dbReference>
<evidence type="ECO:0000256" key="10">
    <source>
        <dbReference type="ARBA" id="ARBA00022989"/>
    </source>
</evidence>
<dbReference type="Gene3D" id="3.80.10.10">
    <property type="entry name" value="Ribonuclease Inhibitor"/>
    <property type="match status" value="1"/>
</dbReference>
<evidence type="ECO:0000256" key="4">
    <source>
        <dbReference type="ARBA" id="ARBA00022475"/>
    </source>
</evidence>
<dbReference type="SMART" id="SM00487">
    <property type="entry name" value="DEXDc"/>
    <property type="match status" value="1"/>
</dbReference>
<feature type="compositionally biased region" description="Basic and acidic residues" evidence="16">
    <location>
        <begin position="177"/>
        <end position="190"/>
    </location>
</feature>
<dbReference type="CDD" id="cd18787">
    <property type="entry name" value="SF2_C_DEAD"/>
    <property type="match status" value="1"/>
</dbReference>
<evidence type="ECO:0000256" key="11">
    <source>
        <dbReference type="ARBA" id="ARBA00023136"/>
    </source>
</evidence>
<dbReference type="GO" id="GO:0003724">
    <property type="term" value="F:RNA helicase activity"/>
    <property type="evidence" value="ECO:0007669"/>
    <property type="project" value="UniProtKB-EC"/>
</dbReference>
<accession>A0AAV2KMC3</accession>
<dbReference type="InterPro" id="IPR021040">
    <property type="entry name" value="LRRC8_Pannexin-like"/>
</dbReference>
<dbReference type="InterPro" id="IPR014001">
    <property type="entry name" value="Helicase_ATP-bd"/>
</dbReference>
<dbReference type="InterPro" id="IPR014014">
    <property type="entry name" value="RNA_helicase_DEAD_Q_motif"/>
</dbReference>
<dbReference type="Pfam" id="PF12534">
    <property type="entry name" value="Pannexin_like"/>
    <property type="match status" value="1"/>
</dbReference>
<dbReference type="PANTHER" id="PTHR47958">
    <property type="entry name" value="ATP-DEPENDENT RNA HELICASE DBP3"/>
    <property type="match status" value="1"/>
</dbReference>
<protein>
    <recommendedName>
        <fullName evidence="3">RNA helicase</fullName>
        <ecNumber evidence="3">3.6.4.13</ecNumber>
    </recommendedName>
</protein>
<dbReference type="InterPro" id="IPR011545">
    <property type="entry name" value="DEAD/DEAH_box_helicase_dom"/>
</dbReference>
<feature type="domain" description="Helicase ATP-binding" evidence="18">
    <location>
        <begin position="784"/>
        <end position="957"/>
    </location>
</feature>
<evidence type="ECO:0000256" key="14">
    <source>
        <dbReference type="ARBA" id="ARBA00038213"/>
    </source>
</evidence>
<dbReference type="Proteomes" id="UP001497482">
    <property type="component" value="Chromosome 18"/>
</dbReference>
<dbReference type="FunFam" id="3.40.50.300:FF:000111">
    <property type="entry name" value="DEAD-box ATP-dependent RNA helicase"/>
    <property type="match status" value="1"/>
</dbReference>
<evidence type="ECO:0000256" key="7">
    <source>
        <dbReference type="ARBA" id="ARBA00022801"/>
    </source>
</evidence>
<dbReference type="GO" id="GO:0005886">
    <property type="term" value="C:plasma membrane"/>
    <property type="evidence" value="ECO:0007669"/>
    <property type="project" value="UniProtKB-SubCell"/>
</dbReference>
<feature type="domain" description="Helicase C-terminal" evidence="19">
    <location>
        <begin position="985"/>
        <end position="1130"/>
    </location>
</feature>
<evidence type="ECO:0000259" key="19">
    <source>
        <dbReference type="PROSITE" id="PS51194"/>
    </source>
</evidence>
<dbReference type="GO" id="GO:0003676">
    <property type="term" value="F:nucleic acid binding"/>
    <property type="evidence" value="ECO:0007669"/>
    <property type="project" value="InterPro"/>
</dbReference>
<reference evidence="21 22" key="1">
    <citation type="submission" date="2024-04" db="EMBL/GenBank/DDBJ databases">
        <authorList>
            <person name="Waldvogel A.-M."/>
            <person name="Schoenle A."/>
        </authorList>
    </citation>
    <scope>NUCLEOTIDE SEQUENCE [LARGE SCALE GENOMIC DNA]</scope>
</reference>
<keyword evidence="22" id="KW-1185">Reference proteome</keyword>
<dbReference type="GO" id="GO:0005524">
    <property type="term" value="F:ATP binding"/>
    <property type="evidence" value="ECO:0007669"/>
    <property type="project" value="UniProtKB-KW"/>
</dbReference>
<evidence type="ECO:0000256" key="13">
    <source>
        <dbReference type="ARBA" id="ARBA00023242"/>
    </source>
</evidence>
<evidence type="ECO:0000256" key="2">
    <source>
        <dbReference type="ARBA" id="ARBA00004236"/>
    </source>
</evidence>
<dbReference type="AlphaFoldDB" id="A0AAV2KMC3"/>
<evidence type="ECO:0000256" key="6">
    <source>
        <dbReference type="ARBA" id="ARBA00022741"/>
    </source>
</evidence>
<name>A0AAV2KMC3_KNICA</name>
<dbReference type="EMBL" id="OZ035840">
    <property type="protein sequence ID" value="CAL1588534.1"/>
    <property type="molecule type" value="Genomic_DNA"/>
</dbReference>
<evidence type="ECO:0000259" key="20">
    <source>
        <dbReference type="PROSITE" id="PS51195"/>
    </source>
</evidence>
<dbReference type="GO" id="GO:0005634">
    <property type="term" value="C:nucleus"/>
    <property type="evidence" value="ECO:0007669"/>
    <property type="project" value="UniProtKB-SubCell"/>
</dbReference>
<dbReference type="Pfam" id="PF00271">
    <property type="entry name" value="Helicase_C"/>
    <property type="match status" value="1"/>
</dbReference>
<evidence type="ECO:0000256" key="15">
    <source>
        <dbReference type="PROSITE-ProRule" id="PRU00552"/>
    </source>
</evidence>
<evidence type="ECO:0000256" key="8">
    <source>
        <dbReference type="ARBA" id="ARBA00022806"/>
    </source>
</evidence>
<feature type="transmembrane region" description="Helical" evidence="17">
    <location>
        <begin position="120"/>
        <end position="142"/>
    </location>
</feature>
<sequence>MFSLSELAPLNQHQDQCKLLKPWWEVFMDYLGVLMLLSSVLACTEQLSRDKLLCIPLDPLASMPISQSDNMEQMTSQQRAPSTPTINSQPHGRRTHLVYQQYVYISQVCYNDALPFCSRFFPYMLLMQSLVLVACGSFWLHFPHTSARIEHFLTILSKCCESPWTSQALSHAAQQETPHETKESTNRDPSIHLPNLNFIRRASMDSGSDSPLLKRAESISTSAPPSPYLSSHSNPSNLLNPQTHPTNSTIVENGSQLEITLDKNDGEQARALFEKVRKFRSHSENSTVIYKVYLAQTVFKLLLVVLIGSYTIPLLSSFSFGLHCEADEQALVGYSSFQCIHVLSSLLHKLLLAYMSLLGVYGLLNLYTLGWILHSSLLQFSFHSVKDMSSLREVPDIKNDLAFLMQMLDQYDPLLVQRFSVFLSPQTESLPGKEESLEHRWGEEQLRALVTVDTDGRSRLTLVALPWIPSAVYTLNHLNVLRLELITDARFTAEMSNMSSLRELHLYHCTAAIAPVALSILQDRLEILHLTFSQPAQLPGWVLSLRGLQQLHLTGPLHSEGVVVRGWSLGSLRHLRHLRTLVIRGMLQRVPGELCEVAGTLERLEIHNEGTRLLALSGLKSFVGLTELILQDCQLERLPSALTTLINLCSLDLQHNRLDLRSNCLKDLPCEVVHCSGLYGGGLLVEDWLFFSLPPLVQELLTHSEKTNTMAENDVENELLDYEEDDEPQGAPESATPAGKKEVKGSYVSIHSSGFRDFLLKPELLRAIIDCGFEHPSEVQHECIPQAILGMDILCQAKSGMGKTAVFVLATLQQIEPVDGQVSVLVMCHTRELAFQISKEYERFSKYMPTVKAAVFFGGLSINKDEEVLKKNCPHIVVGTPGRILALIRSKALILKNVKHFVLDECDKMLEQLDMRRDVQDIFRLTPHEKQVMMFSATLSKEIRPVCRKFMQDPMEVFVDDETKLTLHGLQQYYCKLKDSEKNRKLFDLLDVLEFNQVVIFVKSVQRCIALSQLLVEQNFPAIAIHRGMGQEERLSRYQQFKDFQRRILVATNLFGRGMDIERVNIVFNYDMPEDSDTYLHRVARAGRFGTKGLAITFVSDETDAKILNDVQDRFEVNVAELPDEIDISSYIEQSR</sequence>
<dbReference type="InterPro" id="IPR001650">
    <property type="entry name" value="Helicase_C-like"/>
</dbReference>
<feature type="domain" description="DEAD-box RNA helicase Q" evidence="20">
    <location>
        <begin position="753"/>
        <end position="781"/>
    </location>
</feature>
<keyword evidence="4" id="KW-1003">Cell membrane</keyword>
<dbReference type="SUPFAM" id="SSF52058">
    <property type="entry name" value="L domain-like"/>
    <property type="match status" value="1"/>
</dbReference>
<feature type="transmembrane region" description="Helical" evidence="17">
    <location>
        <begin position="351"/>
        <end position="373"/>
    </location>
</feature>
<feature type="short sequence motif" description="Q motif" evidence="15">
    <location>
        <begin position="753"/>
        <end position="781"/>
    </location>
</feature>
<dbReference type="PROSITE" id="PS51195">
    <property type="entry name" value="Q_MOTIF"/>
    <property type="match status" value="1"/>
</dbReference>
<feature type="region of interest" description="Disordered" evidence="16">
    <location>
        <begin position="170"/>
        <end position="191"/>
    </location>
</feature>
<dbReference type="GO" id="GO:0016787">
    <property type="term" value="F:hydrolase activity"/>
    <property type="evidence" value="ECO:0007669"/>
    <property type="project" value="UniProtKB-KW"/>
</dbReference>
<dbReference type="PROSITE" id="PS51192">
    <property type="entry name" value="HELICASE_ATP_BIND_1"/>
    <property type="match status" value="1"/>
</dbReference>
<proteinExistence type="inferred from homology"/>
<dbReference type="CDD" id="cd17950">
    <property type="entry name" value="DEADc_DDX39"/>
    <property type="match status" value="1"/>
</dbReference>
<evidence type="ECO:0000256" key="16">
    <source>
        <dbReference type="SAM" id="MobiDB-lite"/>
    </source>
</evidence>
<comment type="subcellular location">
    <subcellularLocation>
        <location evidence="2">Cell membrane</location>
    </subcellularLocation>
    <subcellularLocation>
        <location evidence="1">Nucleus</location>
    </subcellularLocation>
</comment>
<keyword evidence="11 17" id="KW-0472">Membrane</keyword>
<keyword evidence="10 17" id="KW-1133">Transmembrane helix</keyword>
<dbReference type="Gene3D" id="3.40.50.300">
    <property type="entry name" value="P-loop containing nucleotide triphosphate hydrolases"/>
    <property type="match status" value="2"/>
</dbReference>
<evidence type="ECO:0000256" key="3">
    <source>
        <dbReference type="ARBA" id="ARBA00012552"/>
    </source>
</evidence>
<dbReference type="SMART" id="SM00490">
    <property type="entry name" value="HELICc"/>
    <property type="match status" value="1"/>
</dbReference>
<keyword evidence="6" id="KW-0547">Nucleotide-binding</keyword>
<dbReference type="InterPro" id="IPR032675">
    <property type="entry name" value="LRR_dom_sf"/>
</dbReference>
<keyword evidence="12" id="KW-1015">Disulfide bond</keyword>
<keyword evidence="8" id="KW-0347">Helicase</keyword>
<dbReference type="PROSITE" id="PS51194">
    <property type="entry name" value="HELICASE_CTER"/>
    <property type="match status" value="1"/>
</dbReference>
<evidence type="ECO:0000256" key="1">
    <source>
        <dbReference type="ARBA" id="ARBA00004123"/>
    </source>
</evidence>
<dbReference type="Pfam" id="PF00270">
    <property type="entry name" value="DEAD"/>
    <property type="match status" value="1"/>
</dbReference>
<keyword evidence="13" id="KW-0539">Nucleus</keyword>
<evidence type="ECO:0000256" key="17">
    <source>
        <dbReference type="SAM" id="Phobius"/>
    </source>
</evidence>
<evidence type="ECO:0000313" key="21">
    <source>
        <dbReference type="EMBL" id="CAL1588534.1"/>
    </source>
</evidence>
<evidence type="ECO:0000259" key="18">
    <source>
        <dbReference type="PROSITE" id="PS51192"/>
    </source>
</evidence>
<comment type="similarity">
    <text evidence="14">Belongs to the DEAD box helicase family. DECD subfamily.</text>
</comment>
<dbReference type="InterPro" id="IPR027417">
    <property type="entry name" value="P-loop_NTPase"/>
</dbReference>
<dbReference type="EC" id="3.6.4.13" evidence="3"/>
<keyword evidence="7" id="KW-0378">Hydrolase</keyword>
<evidence type="ECO:0000256" key="12">
    <source>
        <dbReference type="ARBA" id="ARBA00023157"/>
    </source>
</evidence>
<feature type="region of interest" description="Disordered" evidence="16">
    <location>
        <begin position="205"/>
        <end position="247"/>
    </location>
</feature>
<evidence type="ECO:0000256" key="9">
    <source>
        <dbReference type="ARBA" id="ARBA00022840"/>
    </source>
</evidence>
<dbReference type="FunFam" id="3.40.50.300:FF:000168">
    <property type="entry name" value="DEAD-box ATP-dependent RNA helicase 56-like"/>
    <property type="match status" value="1"/>
</dbReference>
<evidence type="ECO:0000256" key="5">
    <source>
        <dbReference type="ARBA" id="ARBA00022692"/>
    </source>
</evidence>
<keyword evidence="5 17" id="KW-0812">Transmembrane</keyword>
<gene>
    <name evidence="21" type="ORF">KC01_LOCUS18316</name>
</gene>
<feature type="compositionally biased region" description="Low complexity" evidence="16">
    <location>
        <begin position="228"/>
        <end position="241"/>
    </location>
</feature>
<keyword evidence="9" id="KW-0067">ATP-binding</keyword>